<dbReference type="Proteomes" id="UP000580910">
    <property type="component" value="Unassembled WGS sequence"/>
</dbReference>
<proteinExistence type="predicted"/>
<gene>
    <name evidence="2" type="ORF">FB382_002649</name>
</gene>
<keyword evidence="3" id="KW-1185">Reference proteome</keyword>
<feature type="transmembrane region" description="Helical" evidence="1">
    <location>
        <begin position="121"/>
        <end position="146"/>
    </location>
</feature>
<evidence type="ECO:0000313" key="2">
    <source>
        <dbReference type="EMBL" id="MBA8804358.1"/>
    </source>
</evidence>
<comment type="caution">
    <text evidence="2">The sequence shown here is derived from an EMBL/GenBank/DDBJ whole genome shotgun (WGS) entry which is preliminary data.</text>
</comment>
<evidence type="ECO:0000256" key="1">
    <source>
        <dbReference type="SAM" id="Phobius"/>
    </source>
</evidence>
<feature type="transmembrane region" description="Helical" evidence="1">
    <location>
        <begin position="158"/>
        <end position="185"/>
    </location>
</feature>
<feature type="transmembrane region" description="Helical" evidence="1">
    <location>
        <begin position="241"/>
        <end position="264"/>
    </location>
</feature>
<accession>A0A7W3PA95</accession>
<organism evidence="2 3">
    <name type="scientific">Nocardioides ginsengisegetis</name>
    <dbReference type="NCBI Taxonomy" id="661491"/>
    <lineage>
        <taxon>Bacteria</taxon>
        <taxon>Bacillati</taxon>
        <taxon>Actinomycetota</taxon>
        <taxon>Actinomycetes</taxon>
        <taxon>Propionibacteriales</taxon>
        <taxon>Nocardioidaceae</taxon>
        <taxon>Nocardioides</taxon>
    </lineage>
</organism>
<feature type="transmembrane region" description="Helical" evidence="1">
    <location>
        <begin position="74"/>
        <end position="94"/>
    </location>
</feature>
<feature type="transmembrane region" description="Helical" evidence="1">
    <location>
        <begin position="192"/>
        <end position="215"/>
    </location>
</feature>
<protein>
    <submittedName>
        <fullName evidence="2">ABC-type transport system involved in multi-copper enzyme maturation permease subunit</fullName>
    </submittedName>
</protein>
<feature type="transmembrane region" description="Helical" evidence="1">
    <location>
        <begin position="41"/>
        <end position="62"/>
    </location>
</feature>
<dbReference type="EMBL" id="JACGXA010000001">
    <property type="protein sequence ID" value="MBA8804358.1"/>
    <property type="molecule type" value="Genomic_DNA"/>
</dbReference>
<keyword evidence="1" id="KW-0812">Transmembrane</keyword>
<keyword evidence="1" id="KW-1133">Transmembrane helix</keyword>
<keyword evidence="1" id="KW-0472">Membrane</keyword>
<reference evidence="2 3" key="1">
    <citation type="submission" date="2020-07" db="EMBL/GenBank/DDBJ databases">
        <title>Sequencing the genomes of 1000 actinobacteria strains.</title>
        <authorList>
            <person name="Klenk H.-P."/>
        </authorList>
    </citation>
    <scope>NUCLEOTIDE SEQUENCE [LARGE SCALE GENOMIC DNA]</scope>
    <source>
        <strain evidence="2 3">DSM 21349</strain>
    </source>
</reference>
<name>A0A7W3PA95_9ACTN</name>
<dbReference type="AlphaFoldDB" id="A0A7W3PA95"/>
<dbReference type="RefSeq" id="WP_182539833.1">
    <property type="nucleotide sequence ID" value="NZ_JACGXA010000001.1"/>
</dbReference>
<evidence type="ECO:0000313" key="3">
    <source>
        <dbReference type="Proteomes" id="UP000580910"/>
    </source>
</evidence>
<sequence>MTTPTAQAAPATFDISGTAPVPFTRLVGVELRKTYDTRAGWWLIGITMILALVADTIALIVVTVQDIESTYGDFVGGAAFVSSILLPVLGIMLVTSEWSQRTAMVTFTLEPRRAHVVAAKLIAGLMLTGFVVLFALVVGLVCNLLYGVIQGNGSDWTFGWSGFFGFVITQTLAMLGGFALATLLLNTPGAIVLFFVYKWVLPGLFALGTALMAWFSDVAPWIDFQAAQQPLFDMSLQGDDYAHLFVSGFIWLALPLAIGIWRILRAEVK</sequence>